<feature type="region of interest" description="Disordered" evidence="1">
    <location>
        <begin position="1549"/>
        <end position="1569"/>
    </location>
</feature>
<feature type="compositionally biased region" description="Polar residues" evidence="1">
    <location>
        <begin position="759"/>
        <end position="803"/>
    </location>
</feature>
<feature type="compositionally biased region" description="Polar residues" evidence="1">
    <location>
        <begin position="1552"/>
        <end position="1561"/>
    </location>
</feature>
<feature type="transmembrane region" description="Helical" evidence="2">
    <location>
        <begin position="12"/>
        <end position="33"/>
    </location>
</feature>
<dbReference type="GO" id="GO:0005576">
    <property type="term" value="C:extracellular region"/>
    <property type="evidence" value="ECO:0007669"/>
    <property type="project" value="InterPro"/>
</dbReference>
<feature type="compositionally biased region" description="Polar residues" evidence="1">
    <location>
        <begin position="857"/>
        <end position="866"/>
    </location>
</feature>
<feature type="region of interest" description="Disordered" evidence="1">
    <location>
        <begin position="1098"/>
        <end position="1147"/>
    </location>
</feature>
<feature type="compositionally biased region" description="Polar residues" evidence="1">
    <location>
        <begin position="825"/>
        <end position="837"/>
    </location>
</feature>
<feature type="compositionally biased region" description="Low complexity" evidence="1">
    <location>
        <begin position="1285"/>
        <end position="1305"/>
    </location>
</feature>
<dbReference type="GeneID" id="111114706"/>
<feature type="compositionally biased region" description="Polar residues" evidence="1">
    <location>
        <begin position="158"/>
        <end position="175"/>
    </location>
</feature>
<feature type="compositionally biased region" description="Polar residues" evidence="1">
    <location>
        <begin position="296"/>
        <end position="440"/>
    </location>
</feature>
<organism evidence="4 5">
    <name type="scientific">Crassostrea virginica</name>
    <name type="common">Eastern oyster</name>
    <dbReference type="NCBI Taxonomy" id="6565"/>
    <lineage>
        <taxon>Eukaryota</taxon>
        <taxon>Metazoa</taxon>
        <taxon>Spiralia</taxon>
        <taxon>Lophotrochozoa</taxon>
        <taxon>Mollusca</taxon>
        <taxon>Bivalvia</taxon>
        <taxon>Autobranchia</taxon>
        <taxon>Pteriomorphia</taxon>
        <taxon>Ostreida</taxon>
        <taxon>Ostreoidea</taxon>
        <taxon>Ostreidae</taxon>
        <taxon>Crassostrea</taxon>
    </lineage>
</organism>
<evidence type="ECO:0000256" key="2">
    <source>
        <dbReference type="SAM" id="Phobius"/>
    </source>
</evidence>
<feature type="compositionally biased region" description="Basic and acidic residues" evidence="1">
    <location>
        <begin position="1026"/>
        <end position="1037"/>
    </location>
</feature>
<sequence>MDVADNHRRKTLIFICLCVTSWNLLSVSGQNLFGREIPSNFMFVSPSRYGASNPSAPSGKIIQKSSLPAKNEVRVAGAGGAQKPGFCPSVILMTSKKCPDLCGDDNDCIGMKKCCRNGCGKRCTEPTMRTAGHPQISKNKPELFPGVPASEFYGANHLPSTQSPSGAPVPQSTAAPPSGGMMNQPFGAPPNSNIQQGSNVGQYGASTNYTTGTNSIPSAHNGHIPGPYSQTIYQNNPPNQNHGYTPPNQNSAYNPSNQNSVNIPYNQNPAYIPPNQISNMASGGLGTEQHQPWGGQHSSNVYQPPNQPSGSNPFYPNQAFGSNPSYQNQVSGSNPSYPNQAIGSNPSYQNQTSGSNPSYPNLAGGSNSSYPNQATGSNPTYPNQAGGSNPSYPNPASGSNPTYPLQAGGSNPSYPNQATGSNPTYPNQAVGSNPSYPNPASGSNPSYPNNWSSSGHEQDHQVPGATGQYNHVQPPQTQNSGVNSQSHGVPQTYSDPGHQYPNPASEPHSPHYHQANHQSNQPAVQQGPYPNDPANGQQMNNPNPHSLPYQQPGTNPTAHHPDPQGYNTGLAYNPQEYLQNNQGFGAQGSYGNNYDPQNSNSSSPPYFQQGSNPDPNSPPYYQQGSNPDPNSPPYYQQGSNPDPSSPPYNQQGSNPDPNSPPYNQQGSNPDPNGPAYNPQGSNPYPNRPPYNQQGSNPNPNGSAYNPHGSNPYPNGPPYNPQGSDPSPNGPANNQQGSYSNGQTYNSERYNPNAPAYNLPESNPTNPAYNPPRSNVNGQLYNTHGYNSNSAANHQTGVNPNYSAQHPYPVYEEPKRGSGPAVNPNGPVQNPIAPSNGPSKPLVNGPYQNGPVPHQRDVMSSQQNGADNTGRYPPNVRSSYETVAPPSLPQQHSNPPRSGPNSGVNGWDPQSNTPLGGTGAPDNAWQQNQYSGQYHSHQQNGAHPDPSPLNRDAGQQHIEPNYQGPEVNSNVEVEVLTNGKESAVKLKPSIYGSFKIIPYDMKKYGKSQSLTQKRKMPVHGPQPLIKPKPEVTRPEVRPRSTAIQPKRQGEVQPRQGGYDVNPVIQTSTNAQHPVIHTRRPEYFSNVEANLPVERGVSVSHKTTAGLAPRRSYDNAVSRPGPQERPTQGPQYPAPIVGPSNPEVEAPTNWRQRLASKNNEVYPQQSIYPKEINNGVGPSQNGASWDRNTQGPHRTPMPQQGAGVSVSGITYEAQPKPRERTQTPMVTSSPTFANIAQTNVEQKGTNLPAEIQGQKVNTEQPVVGPTLPVRDPGANQKGDIIHPGPSPSLKSSAVKSSMGSHSEGSSVNSINYKDTKYGKNFYDPMSGSAVPHEMNHHQQFDTGMFRPSRSKNTFSLMGGGEPNAPPQQHQYNAANLGIVDIGQPRASAFEAQPVRRERTRLRGPDSSHDSSLSIGRIYHDVGHSQNIMEPPNPFQFSSEFRDAPVKATYRPPIDSLGQVYIDIASFAGNPLKAPPNPLSLSSGFRGHIPDVLTTMPPAERSTPKETPISYIEKKTTDTVRSGSLLENPKTAKPEKPKNIIPAGMALTESDMKSDQFTSGSESQAPVKASSAPRLGISSTLIGAPPTNVSPEKKVFNRAGFNLFTGYQPQYKVPVKEIRNPSARGTPIFSARAGKTIKTP</sequence>
<protein>
    <submittedName>
        <fullName evidence="5">Trithorax group protein osa-like</fullName>
    </submittedName>
</protein>
<feature type="domain" description="WAP" evidence="3">
    <location>
        <begin position="80"/>
        <end position="127"/>
    </location>
</feature>
<dbReference type="Pfam" id="PF00095">
    <property type="entry name" value="WAP"/>
    <property type="match status" value="1"/>
</dbReference>
<feature type="region of interest" description="Disordered" evidence="1">
    <location>
        <begin position="151"/>
        <end position="968"/>
    </location>
</feature>
<proteinExistence type="predicted"/>
<dbReference type="InterPro" id="IPR036645">
    <property type="entry name" value="Elafin-like_sf"/>
</dbReference>
<keyword evidence="2" id="KW-0472">Membrane</keyword>
<reference evidence="5" key="1">
    <citation type="submission" date="2025-08" db="UniProtKB">
        <authorList>
            <consortium name="RefSeq"/>
        </authorList>
    </citation>
    <scope>IDENTIFICATION</scope>
    <source>
        <tissue evidence="5">Whole sample</tissue>
    </source>
</reference>
<feature type="compositionally biased region" description="Polar residues" evidence="1">
    <location>
        <begin position="723"/>
        <end position="749"/>
    </location>
</feature>
<dbReference type="Gene3D" id="4.10.75.10">
    <property type="entry name" value="Elafin-like"/>
    <property type="match status" value="1"/>
</dbReference>
<dbReference type="CDD" id="cd00199">
    <property type="entry name" value="WAP"/>
    <property type="match status" value="1"/>
</dbReference>
<dbReference type="InterPro" id="IPR008197">
    <property type="entry name" value="WAP_dom"/>
</dbReference>
<feature type="compositionally biased region" description="Polar residues" evidence="1">
    <location>
        <begin position="923"/>
        <end position="940"/>
    </location>
</feature>
<dbReference type="SMART" id="SM00217">
    <property type="entry name" value="WAP"/>
    <property type="match status" value="1"/>
</dbReference>
<feature type="compositionally biased region" description="Polar residues" evidence="1">
    <location>
        <begin position="888"/>
        <end position="914"/>
    </location>
</feature>
<dbReference type="Proteomes" id="UP000694844">
    <property type="component" value="Chromosome 9"/>
</dbReference>
<gene>
    <name evidence="5" type="primary">LOC111114706</name>
</gene>
<feature type="compositionally biased region" description="Polar residues" evidence="1">
    <location>
        <begin position="534"/>
        <end position="557"/>
    </location>
</feature>
<feature type="region of interest" description="Disordered" evidence="1">
    <location>
        <begin position="1006"/>
        <end position="1077"/>
    </location>
</feature>
<dbReference type="OrthoDB" id="8123812at2759"/>
<evidence type="ECO:0000313" key="4">
    <source>
        <dbReference type="Proteomes" id="UP000694844"/>
    </source>
</evidence>
<feature type="compositionally biased region" description="Polar residues" evidence="1">
    <location>
        <begin position="576"/>
        <end position="670"/>
    </location>
</feature>
<evidence type="ECO:0000259" key="3">
    <source>
        <dbReference type="PROSITE" id="PS51390"/>
    </source>
</evidence>
<feature type="region of interest" description="Disordered" evidence="1">
    <location>
        <begin position="1618"/>
        <end position="1637"/>
    </location>
</feature>
<keyword evidence="4" id="KW-1185">Reference proteome</keyword>
<feature type="compositionally biased region" description="Low complexity" evidence="1">
    <location>
        <begin position="441"/>
        <end position="455"/>
    </location>
</feature>
<accession>A0A8B8C170</accession>
<feature type="compositionally biased region" description="Polar residues" evidence="1">
    <location>
        <begin position="467"/>
        <end position="494"/>
    </location>
</feature>
<keyword evidence="2" id="KW-1133">Transmembrane helix</keyword>
<evidence type="ECO:0000313" key="5">
    <source>
        <dbReference type="RefSeq" id="XP_022308844.1"/>
    </source>
</evidence>
<feature type="compositionally biased region" description="Polar residues" evidence="1">
    <location>
        <begin position="228"/>
        <end position="281"/>
    </location>
</feature>
<name>A0A8B8C170_CRAVI</name>
<dbReference type="RefSeq" id="XP_022308844.1">
    <property type="nucleotide sequence ID" value="XM_022453136.1"/>
</dbReference>
<dbReference type="PROSITE" id="PS51390">
    <property type="entry name" value="WAP"/>
    <property type="match status" value="1"/>
</dbReference>
<evidence type="ECO:0000256" key="1">
    <source>
        <dbReference type="SAM" id="MobiDB-lite"/>
    </source>
</evidence>
<feature type="region of interest" description="Disordered" evidence="1">
    <location>
        <begin position="1275"/>
        <end position="1305"/>
    </location>
</feature>
<dbReference type="GO" id="GO:0030414">
    <property type="term" value="F:peptidase inhibitor activity"/>
    <property type="evidence" value="ECO:0007669"/>
    <property type="project" value="InterPro"/>
</dbReference>
<feature type="compositionally biased region" description="Polar residues" evidence="1">
    <location>
        <begin position="515"/>
        <end position="524"/>
    </location>
</feature>
<dbReference type="KEGG" id="cvn:111114706"/>
<dbReference type="SUPFAM" id="SSF57256">
    <property type="entry name" value="Elafin-like"/>
    <property type="match status" value="1"/>
</dbReference>
<feature type="compositionally biased region" description="Polar residues" evidence="1">
    <location>
        <begin position="190"/>
        <end position="218"/>
    </location>
</feature>
<keyword evidence="2" id="KW-0812">Transmembrane</keyword>
<feature type="compositionally biased region" description="Polar residues" evidence="1">
    <location>
        <begin position="692"/>
        <end position="703"/>
    </location>
</feature>